<dbReference type="CDD" id="cd01650">
    <property type="entry name" value="RT_nLTR_like"/>
    <property type="match status" value="1"/>
</dbReference>
<keyword evidence="7" id="KW-0443">Lipid metabolism</keyword>
<dbReference type="Gene3D" id="3.60.10.10">
    <property type="entry name" value="Endonuclease/exonuclease/phosphatase"/>
    <property type="match status" value="1"/>
</dbReference>
<evidence type="ECO:0000256" key="7">
    <source>
        <dbReference type="ARBA" id="ARBA00023098"/>
    </source>
</evidence>
<keyword evidence="6" id="KW-0560">Oxidoreductase</keyword>
<dbReference type="InterPro" id="IPR013210">
    <property type="entry name" value="LRR_N_plant-typ"/>
</dbReference>
<evidence type="ECO:0000256" key="9">
    <source>
        <dbReference type="SAM" id="MobiDB-lite"/>
    </source>
</evidence>
<evidence type="ECO:0000256" key="6">
    <source>
        <dbReference type="ARBA" id="ARBA00023002"/>
    </source>
</evidence>
<evidence type="ECO:0000259" key="13">
    <source>
        <dbReference type="PROSITE" id="PS51393"/>
    </source>
</evidence>
<dbReference type="Pfam" id="PF13855">
    <property type="entry name" value="LRR_8"/>
    <property type="match status" value="1"/>
</dbReference>
<dbReference type="InterPro" id="IPR043502">
    <property type="entry name" value="DNA/RNA_pol_sf"/>
</dbReference>
<dbReference type="InterPro" id="IPR005135">
    <property type="entry name" value="Endo/exonuclease/phosphatase"/>
</dbReference>
<keyword evidence="2" id="KW-0433">Leucine-rich repeat</keyword>
<dbReference type="InterPro" id="IPR036392">
    <property type="entry name" value="PLAT/LH2_dom_sf"/>
</dbReference>
<dbReference type="InterPro" id="IPR001611">
    <property type="entry name" value="Leu-rich_rpt"/>
</dbReference>
<dbReference type="PROSITE" id="PS50878">
    <property type="entry name" value="RT_POL"/>
    <property type="match status" value="1"/>
</dbReference>
<dbReference type="Pfam" id="PF03372">
    <property type="entry name" value="Exo_endo_phos"/>
    <property type="match status" value="1"/>
</dbReference>
<evidence type="ECO:0000256" key="1">
    <source>
        <dbReference type="ARBA" id="ARBA00011245"/>
    </source>
</evidence>
<dbReference type="InterPro" id="IPR032675">
    <property type="entry name" value="LRR_dom_sf"/>
</dbReference>
<dbReference type="GO" id="GO:0046872">
    <property type="term" value="F:metal ion binding"/>
    <property type="evidence" value="ECO:0007669"/>
    <property type="project" value="UniProtKB-KW"/>
</dbReference>
<gene>
    <name evidence="14" type="ORF">FSB_LOCUS17531</name>
</gene>
<feature type="chain" id="PRO_5014821965" description="Reverse transcriptase domain-containing protein" evidence="10">
    <location>
        <begin position="29"/>
        <end position="2787"/>
    </location>
</feature>
<accession>A0A2N9FRT7</accession>
<dbReference type="Pfam" id="PF00305">
    <property type="entry name" value="Lipoxygenase"/>
    <property type="match status" value="2"/>
</dbReference>
<dbReference type="Pfam" id="PF00560">
    <property type="entry name" value="LRR_1"/>
    <property type="match status" value="1"/>
</dbReference>
<proteinExistence type="predicted"/>
<keyword evidence="10" id="KW-0732">Signal</keyword>
<dbReference type="SUPFAM" id="SSF56219">
    <property type="entry name" value="DNase I-like"/>
    <property type="match status" value="1"/>
</dbReference>
<dbReference type="InterPro" id="IPR042057">
    <property type="entry name" value="Lipoxy_PLAT/LH2"/>
</dbReference>
<evidence type="ECO:0000313" key="14">
    <source>
        <dbReference type="EMBL" id="SPC89649.1"/>
    </source>
</evidence>
<dbReference type="EMBL" id="OIVN01001085">
    <property type="protein sequence ID" value="SPC89649.1"/>
    <property type="molecule type" value="Genomic_DNA"/>
</dbReference>
<sequence>MMTMGKMNHYLIMLYLASCLFFISHSQTTSNTSSQHHCLPDQSSALLQLRQEFVEKRLLYSDYWDYDYYNGSYPKMKSWKADSDCCSWDGVTCDPENGHVVGLNLSNSWLSGTLKSNSSLFNLRHLQKLNLALNDFSSSTIPSQFGQLVKLFWGITQFNRLPQVLESFGSQFNKFVRGNFSSSLSVLNMRNNSFQGILPETFIKGSSLRTLDLSLNRIEGKIPRSLVKCRLLEVLNLGNNNMNDIFPFWLESLPELQILILRANGFQGPIWDSHTNFGFSKLHVIDLSHNNFTGRLPSEYFKTWNAMLMVHGKINSKPEYMGDDSGYYEDSITVMNKGLEMELIVYNLYGMGHMDLSKMKFRNPIPNTFSPRKSDCIGLQNQNMDKLTCMPTDFQVDLNCDASLSSPVWLSSTIPADWICQFPSEFEASSHQDVCCVKRQSVFELEGDASIDDILNQQFKNYSSFSQTHSEVKMVQSLLPIWEEYERTGSMTMRDVAMPSDLSTLSLSLEFENKLIELCGETENTLALNPFEKNMNYKSFDRADMLSYESYRFPSIPGASENASFTLTTSNIKEENFDGSSGCTYGFLTDHQPCPTTQRGVPVCKGAKSSHKIMEVFNDENESKKRKIKGTVVLMKKNVLDFNDFHASFLDRVHELLGQGVSLQLISAVNVDPENQLQGKVGEPAYLEDWITTITSLTAGESAFKVTFDWDNEIGVPGAILIKNKHHSEFYLKSITLEDVPGEGQIHFVCNSWVYPANKYKKGRILFSNKILKLTEASEASTQPECSNSKPWTSEMPPIPLSPNPFHALSSEWGVESTETPEAQPSSLVQGNLSRELESSKALTLVSTHSDETETKVTVSSSCETILAGVGDEVSRTWGSSSDWVLELRDGKRISIPLSLIRQPSLVEPCIPESTEEPKVLLLEGFDNMGSSEGQIESEEDDDEEEDVSVVWEDPELPKERGMVVCCEENDRPLEIEPLAALLPTSSHLPELKSDEDRDTIPPSEWVLGKYKEFGEYLGASYEGYEDEVLQLLQAIDARRPQQPSDKGKFSKATKTGGRGSRELKRLTTSVNYDTGSARKRVDPRERGGIVRSLWGIHHLDWVYLGSEGASGGILVMWDRRVVEKIDEAIGLFSVSCKFRNTEDQNEWVFSGVYGPQSDRERRLMWEELAGLESWWGTPWCLGGDFNVIRFPLERSSADQFTPAMNDFSEFIFSLGLRDIPLEGGRYTWSNNRENAAMSRIDRFLYSSDWEDRFPTVVQRRLPRILSDHFPIMLENGQFHRGNRPFRFENMWLKAEGFGELVQGWWDSYQIQGTPSFILAKKLKALKSDLKKWNDEVFGNVAHKRNKLMLELNKLDGDMEERPLSVEEKNQRERIVADLESNALMEEISWRQKSRALWLQEGDKNTKFFHCIANSNRRRNTISTLSINGELSSSPHAISECITQFYNHLFMEEDCRRPLLDGLDFSMLSTREAAGLERPFEEEEVIGVVQGFVGDKAPGPDGFPMAFFQSCWGVIKSDILKVLKYFHELGSFEKSLNATFLALIPKKSEAVEVKDFRPISLVGGVYKILAKLLANRLRIVLPQIISPSQNAFIQGRQILDSVLIANECLDSRMKQGVPGVICKLDVEKAYDHVNWEFLLYLLQRCGFPLRWRKWIWFCISTVRFSILINGCPSGFFASSRGLRQGDPLSPLLFVIVMEALSRLIDRTVQGNFLSGFTVGSSVEREVMVSHLLFADDTVIFCDADPSKIEHLGCVLTWFEAISGLRINLGKSEMVPVGEIPNMEELAGILGCKQASLPMKYLGLPLGAKFKETTIWNPILEKMERRLAGWKRLYLSKGGKVTLIKSTLSNLPTYYLSLFPIPTAVAHRLEKLQRDFLWSGLGEEFKYHLVSWSKICEPICNGGLAIRNLRLFNQALLGKWLWRYGTEPEALWRRVVDVKYGSLWGGWCSNDCRGPYGVGLWKNIRKGWESFSRHLFMEVGHGTRIRFWHDRWCGMEPLKVTYPELFSIARDKEASIADLTSLGTGMLHWDVSFTRSVHDWELEPLTSFMELIYGSSLRGTGEDQLCWERPSKQDFAVKRYYRALLNSPSVLFPWKVIWKSKTPPRVAFFSWTAALGKVLTTDNLRKRGFILQDWCCMCKQSGESVDHLFLHCLVAKDIWSMVFGMFGVQWVMSHTVLDLFHGWLGKFGRPDSIQVWKMIPHCLIWCLWRERNARHFEDLERSLPELKLFFFQTLLEWVVGSRVYSVHSIAELIDLSIAQFLKPELETAFSSTPNEFDKLQDILNLYEGGIELPNDLLQNIRKNIPAETLKEIFRTDGEGLLKFPVPQVIKEDKSAWRTDEEFAREMLAGVNPVIIRCLQEFPPSSKLDSKVYGDQTRTITEEHIGKYLNGLSIDEAIKSNKLFILDHHDALMPYLKRINETSTKIYTSRTLLFLKEDGTLKPLAIELSLPHPDGNQFGAISKVYTPAEEGVQSCIWQLAKAYVAVIDSGYHQLISHWQLSVLHPIYKLLHPHFRDTMNVNALARQVLINAGGALESTVFPRKYSMEWSSVLYKNWVFPEQALPADLIKRGMAVEDVSPHGLRLLIEDYPYAVDGLEIWSAIKTWVEDYCSFYYKTDDMVQNDSELQSWWKELREEGHGDKKDEPWWPKMQTREELIETCTITIWIASALHAAINFGQYPYGGYPPNRPAMSRQFMPEEGKICSRHFPSSDEIYLGQSDSLDWTSDKTPLAAFERFGKKLEEIEDRITKRNKDEKLKNCVGPIKMPYTLLYPTSEEGLTAKGIPNSVSI</sequence>
<dbReference type="InterPro" id="IPR026960">
    <property type="entry name" value="RVT-Znf"/>
</dbReference>
<dbReference type="InterPro" id="IPR020834">
    <property type="entry name" value="LipOase_CS"/>
</dbReference>
<evidence type="ECO:0008006" key="15">
    <source>
        <dbReference type="Google" id="ProtNLM"/>
    </source>
</evidence>
<evidence type="ECO:0000256" key="4">
    <source>
        <dbReference type="ARBA" id="ARBA00022737"/>
    </source>
</evidence>
<evidence type="ECO:0000259" key="11">
    <source>
        <dbReference type="PROSITE" id="PS50095"/>
    </source>
</evidence>
<dbReference type="SMART" id="SM00308">
    <property type="entry name" value="LH2"/>
    <property type="match status" value="1"/>
</dbReference>
<feature type="domain" description="Reverse transcriptase" evidence="12">
    <location>
        <begin position="1525"/>
        <end position="1805"/>
    </location>
</feature>
<dbReference type="Pfam" id="PF08263">
    <property type="entry name" value="LRRNT_2"/>
    <property type="match status" value="1"/>
</dbReference>
<keyword evidence="4" id="KW-0677">Repeat</keyword>
<dbReference type="InterPro" id="IPR000477">
    <property type="entry name" value="RT_dom"/>
</dbReference>
<dbReference type="Gene3D" id="4.10.372.10">
    <property type="entry name" value="Lipoxygenase-1, Domain 3"/>
    <property type="match status" value="1"/>
</dbReference>
<dbReference type="Gene3D" id="1.20.245.10">
    <property type="entry name" value="Lipoxygenase-1, Domain 5"/>
    <property type="match status" value="1"/>
</dbReference>
<feature type="domain" description="Lipoxygenase" evidence="13">
    <location>
        <begin position="2254"/>
        <end position="2787"/>
    </location>
</feature>
<dbReference type="PANTHER" id="PTHR11771">
    <property type="entry name" value="LIPOXYGENASE"/>
    <property type="match status" value="1"/>
</dbReference>
<dbReference type="Pfam" id="PF00078">
    <property type="entry name" value="RVT_1"/>
    <property type="match status" value="1"/>
</dbReference>
<reference evidence="14" key="1">
    <citation type="submission" date="2018-02" db="EMBL/GenBank/DDBJ databases">
        <authorList>
            <person name="Cohen D.B."/>
            <person name="Kent A.D."/>
        </authorList>
    </citation>
    <scope>NUCLEOTIDE SEQUENCE</scope>
</reference>
<keyword evidence="3" id="KW-0479">Metal-binding</keyword>
<dbReference type="InterPro" id="IPR036691">
    <property type="entry name" value="Endo/exonu/phosph_ase_sf"/>
</dbReference>
<dbReference type="Gene3D" id="3.80.10.10">
    <property type="entry name" value="Ribonuclease Inhibitor"/>
    <property type="match status" value="1"/>
</dbReference>
<protein>
    <recommendedName>
        <fullName evidence="15">Reverse transcriptase domain-containing protein</fullName>
    </recommendedName>
</protein>
<dbReference type="InterPro" id="IPR027433">
    <property type="entry name" value="Lipoxygenase_dom_3"/>
</dbReference>
<feature type="compositionally biased region" description="Polar residues" evidence="9">
    <location>
        <begin position="778"/>
        <end position="792"/>
    </location>
</feature>
<dbReference type="SUPFAM" id="SSF52058">
    <property type="entry name" value="L domain-like"/>
    <property type="match status" value="1"/>
</dbReference>
<dbReference type="InterPro" id="IPR013819">
    <property type="entry name" value="LipOase_C"/>
</dbReference>
<feature type="domain" description="PLAT" evidence="11">
    <location>
        <begin position="628"/>
        <end position="768"/>
    </location>
</feature>
<dbReference type="PRINTS" id="PR00087">
    <property type="entry name" value="LIPOXYGENASE"/>
</dbReference>
<feature type="region of interest" description="Disordered" evidence="9">
    <location>
        <begin position="778"/>
        <end position="797"/>
    </location>
</feature>
<dbReference type="SUPFAM" id="SSF56672">
    <property type="entry name" value="DNA/RNA polymerases"/>
    <property type="match status" value="1"/>
</dbReference>
<dbReference type="GO" id="GO:0016702">
    <property type="term" value="F:oxidoreductase activity, acting on single donors with incorporation of molecular oxygen, incorporation of two atoms of oxygen"/>
    <property type="evidence" value="ECO:0007669"/>
    <property type="project" value="InterPro"/>
</dbReference>
<dbReference type="InterPro" id="IPR001024">
    <property type="entry name" value="PLAT/LH2_dom"/>
</dbReference>
<dbReference type="SUPFAM" id="SSF48484">
    <property type="entry name" value="Lipoxigenase"/>
    <property type="match status" value="1"/>
</dbReference>
<evidence type="ECO:0000256" key="8">
    <source>
        <dbReference type="PROSITE-ProRule" id="PRU00152"/>
    </source>
</evidence>
<dbReference type="InterPro" id="IPR036226">
    <property type="entry name" value="LipOase_C_sf"/>
</dbReference>
<feature type="signal peptide" evidence="10">
    <location>
        <begin position="1"/>
        <end position="28"/>
    </location>
</feature>
<dbReference type="Pfam" id="PF13966">
    <property type="entry name" value="zf-RVT"/>
    <property type="match status" value="1"/>
</dbReference>
<comment type="caution">
    <text evidence="8">Lacks conserved residue(s) required for the propagation of feature annotation.</text>
</comment>
<dbReference type="FunFam" id="3.10.450.60:FF:000002">
    <property type="entry name" value="Lipoxygenase"/>
    <property type="match status" value="1"/>
</dbReference>
<evidence type="ECO:0000256" key="10">
    <source>
        <dbReference type="SAM" id="SignalP"/>
    </source>
</evidence>
<keyword evidence="5" id="KW-0223">Dioxygenase</keyword>
<dbReference type="CDD" id="cd01751">
    <property type="entry name" value="PLAT_LH2"/>
    <property type="match status" value="1"/>
</dbReference>
<evidence type="ECO:0000256" key="3">
    <source>
        <dbReference type="ARBA" id="ARBA00022723"/>
    </source>
</evidence>
<evidence type="ECO:0000259" key="12">
    <source>
        <dbReference type="PROSITE" id="PS50878"/>
    </source>
</evidence>
<dbReference type="SUPFAM" id="SSF49723">
    <property type="entry name" value="Lipase/lipooxygenase domain (PLAT/LH2 domain)"/>
    <property type="match status" value="1"/>
</dbReference>
<evidence type="ECO:0000256" key="2">
    <source>
        <dbReference type="ARBA" id="ARBA00022614"/>
    </source>
</evidence>
<dbReference type="Gene3D" id="3.10.450.60">
    <property type="match status" value="1"/>
</dbReference>
<organism evidence="14">
    <name type="scientific">Fagus sylvatica</name>
    <name type="common">Beechnut</name>
    <dbReference type="NCBI Taxonomy" id="28930"/>
    <lineage>
        <taxon>Eukaryota</taxon>
        <taxon>Viridiplantae</taxon>
        <taxon>Streptophyta</taxon>
        <taxon>Embryophyta</taxon>
        <taxon>Tracheophyta</taxon>
        <taxon>Spermatophyta</taxon>
        <taxon>Magnoliopsida</taxon>
        <taxon>eudicotyledons</taxon>
        <taxon>Gunneridae</taxon>
        <taxon>Pentapetalae</taxon>
        <taxon>rosids</taxon>
        <taxon>fabids</taxon>
        <taxon>Fagales</taxon>
        <taxon>Fagaceae</taxon>
        <taxon>Fagus</taxon>
    </lineage>
</organism>
<name>A0A2N9FRT7_FAGSY</name>
<dbReference type="PROSITE" id="PS50095">
    <property type="entry name" value="PLAT"/>
    <property type="match status" value="1"/>
</dbReference>
<dbReference type="Gene3D" id="2.60.60.20">
    <property type="entry name" value="PLAT/LH2 domain"/>
    <property type="match status" value="1"/>
</dbReference>
<feature type="region of interest" description="Disordered" evidence="9">
    <location>
        <begin position="1040"/>
        <end position="1061"/>
    </location>
</feature>
<evidence type="ECO:0000256" key="5">
    <source>
        <dbReference type="ARBA" id="ARBA00022964"/>
    </source>
</evidence>
<dbReference type="PROSITE" id="PS00081">
    <property type="entry name" value="LIPOXYGENASE_2"/>
    <property type="match status" value="1"/>
</dbReference>
<comment type="subunit">
    <text evidence="1">Monomer.</text>
</comment>
<dbReference type="GO" id="GO:0034440">
    <property type="term" value="P:lipid oxidation"/>
    <property type="evidence" value="ECO:0007669"/>
    <property type="project" value="InterPro"/>
</dbReference>
<dbReference type="PROSITE" id="PS51393">
    <property type="entry name" value="LIPOXYGENASE_3"/>
    <property type="match status" value="1"/>
</dbReference>
<dbReference type="InterPro" id="IPR000907">
    <property type="entry name" value="LipOase"/>
</dbReference>
<dbReference type="FunFam" id="2.60.60.20:FF:000015">
    <property type="entry name" value="Lipoxygenase"/>
    <property type="match status" value="1"/>
</dbReference>
<dbReference type="Pfam" id="PF01477">
    <property type="entry name" value="PLAT"/>
    <property type="match status" value="1"/>
</dbReference>